<name>A0AAV2ZBH5_9STRA</name>
<comment type="caution">
    <text evidence="3">The sequence shown here is derived from an EMBL/GenBank/DDBJ whole genome shotgun (WGS) entry which is preliminary data.</text>
</comment>
<proteinExistence type="predicted"/>
<evidence type="ECO:0000256" key="1">
    <source>
        <dbReference type="SAM" id="Phobius"/>
    </source>
</evidence>
<feature type="transmembrane region" description="Helical" evidence="1">
    <location>
        <begin position="62"/>
        <end position="83"/>
    </location>
</feature>
<reference evidence="3" key="1">
    <citation type="submission" date="2022-11" db="EMBL/GenBank/DDBJ databases">
        <authorList>
            <person name="Morgan W.R."/>
            <person name="Tartar A."/>
        </authorList>
    </citation>
    <scope>NUCLEOTIDE SEQUENCE</scope>
    <source>
        <strain evidence="3">ARSEF 373</strain>
    </source>
</reference>
<dbReference type="InterPro" id="IPR001683">
    <property type="entry name" value="PX_dom"/>
</dbReference>
<evidence type="ECO:0000313" key="3">
    <source>
        <dbReference type="EMBL" id="DBA03295.1"/>
    </source>
</evidence>
<dbReference type="AlphaFoldDB" id="A0AAV2ZBH5"/>
<keyword evidence="1" id="KW-1133">Transmembrane helix</keyword>
<gene>
    <name evidence="3" type="ORF">N0F65_011654</name>
</gene>
<protein>
    <recommendedName>
        <fullName evidence="2">PX domain-containing protein</fullName>
    </recommendedName>
</protein>
<organism evidence="3 4">
    <name type="scientific">Lagenidium giganteum</name>
    <dbReference type="NCBI Taxonomy" id="4803"/>
    <lineage>
        <taxon>Eukaryota</taxon>
        <taxon>Sar</taxon>
        <taxon>Stramenopiles</taxon>
        <taxon>Oomycota</taxon>
        <taxon>Peronosporomycetes</taxon>
        <taxon>Pythiales</taxon>
        <taxon>Pythiaceae</taxon>
    </lineage>
</organism>
<accession>A0AAV2ZBH5</accession>
<dbReference type="SUPFAM" id="SSF64268">
    <property type="entry name" value="PX domain"/>
    <property type="match status" value="1"/>
</dbReference>
<keyword evidence="1" id="KW-0812">Transmembrane</keyword>
<dbReference type="GO" id="GO:0035091">
    <property type="term" value="F:phosphatidylinositol binding"/>
    <property type="evidence" value="ECO:0007669"/>
    <property type="project" value="InterPro"/>
</dbReference>
<dbReference type="InterPro" id="IPR036871">
    <property type="entry name" value="PX_dom_sf"/>
</dbReference>
<evidence type="ECO:0000259" key="2">
    <source>
        <dbReference type="PROSITE" id="PS50195"/>
    </source>
</evidence>
<keyword evidence="1" id="KW-0472">Membrane</keyword>
<dbReference type="Proteomes" id="UP001146120">
    <property type="component" value="Unassembled WGS sequence"/>
</dbReference>
<feature type="domain" description="PX" evidence="2">
    <location>
        <begin position="191"/>
        <end position="317"/>
    </location>
</feature>
<dbReference type="PROSITE" id="PS50195">
    <property type="entry name" value="PX"/>
    <property type="match status" value="1"/>
</dbReference>
<dbReference type="Gene3D" id="3.30.1520.10">
    <property type="entry name" value="Phox-like domain"/>
    <property type="match status" value="1"/>
</dbReference>
<keyword evidence="4" id="KW-1185">Reference proteome</keyword>
<feature type="transmembrane region" description="Helical" evidence="1">
    <location>
        <begin position="39"/>
        <end position="56"/>
    </location>
</feature>
<sequence length="317" mass="35371">MKLHSVPTIVLHFHGFELSSLSTMHEQITSIVKEVTHKAATLVALYGGCVVVTYAVKVMMSVMLNAVVSGAITFATYSSLLVLTTPPALPFAAHSSTAPACERCASRCKTERLPLLSARELVPSAGLYLVPGERPSKKEDEDVLSSSSFRTSGQLPAVRRRLMARMRQGPPIVNVVRGETRRRADMALSDAKIRVGKAYMETNRATGKQTDVYMVRVDCGTSGDEKHMNPVVMWDVSATFDEFKRLESDLKKEIKHKRLRNLRVPHLSTGAVLFVQPELTQHVLNARRQRLQTFLDEIRTDKVMADLDAMRRFCQAF</sequence>
<dbReference type="Pfam" id="PF00787">
    <property type="entry name" value="PX"/>
    <property type="match status" value="1"/>
</dbReference>
<dbReference type="EMBL" id="DAKRPA010000021">
    <property type="protein sequence ID" value="DBA03295.1"/>
    <property type="molecule type" value="Genomic_DNA"/>
</dbReference>
<evidence type="ECO:0000313" key="4">
    <source>
        <dbReference type="Proteomes" id="UP001146120"/>
    </source>
</evidence>
<reference evidence="3" key="2">
    <citation type="journal article" date="2023" name="Microbiol Resour">
        <title>Decontamination and Annotation of the Draft Genome Sequence of the Oomycete Lagenidium giganteum ARSEF 373.</title>
        <authorList>
            <person name="Morgan W.R."/>
            <person name="Tartar A."/>
        </authorList>
    </citation>
    <scope>NUCLEOTIDE SEQUENCE</scope>
    <source>
        <strain evidence="3">ARSEF 373</strain>
    </source>
</reference>